<dbReference type="RefSeq" id="WP_190241544.1">
    <property type="nucleotide sequence ID" value="NZ_CP014205.2"/>
</dbReference>
<accession>A0ABN5FPX8</accession>
<keyword evidence="2" id="KW-1185">Reference proteome</keyword>
<gene>
    <name evidence="1" type="ORF">AWU82_28370</name>
</gene>
<evidence type="ECO:0000313" key="1">
    <source>
        <dbReference type="EMBL" id="AUG97401.1"/>
    </source>
</evidence>
<dbReference type="EMBL" id="CP014205">
    <property type="protein sequence ID" value="AUG97401.1"/>
    <property type="molecule type" value="Genomic_DNA"/>
</dbReference>
<sequence>MKVETLVRNAATARATLTTIDVGWWKLSTFVDHLQHTCLPARTLQVAYNPSWQLDNPARNAQPARAPPTP</sequence>
<proteinExistence type="predicted"/>
<dbReference type="Proteomes" id="UP000075187">
    <property type="component" value="Chromosome"/>
</dbReference>
<reference evidence="1" key="1">
    <citation type="submission" date="2017-12" db="EMBL/GenBank/DDBJ databases">
        <title>Pseudomonas sp. MS586 complete sequence.</title>
        <authorList>
            <person name="Lu S."/>
            <person name="Deng P."/>
        </authorList>
    </citation>
    <scope>NUCLEOTIDE SEQUENCE</scope>
    <source>
        <strain evidence="1">MS586</strain>
    </source>
</reference>
<evidence type="ECO:0000313" key="2">
    <source>
        <dbReference type="Proteomes" id="UP000075187"/>
    </source>
</evidence>
<organism evidence="1 2">
    <name type="scientific">Pseudomonas glycinae</name>
    <dbReference type="NCBI Taxonomy" id="1785145"/>
    <lineage>
        <taxon>Bacteria</taxon>
        <taxon>Pseudomonadati</taxon>
        <taxon>Pseudomonadota</taxon>
        <taxon>Gammaproteobacteria</taxon>
        <taxon>Pseudomonadales</taxon>
        <taxon>Pseudomonadaceae</taxon>
        <taxon>Pseudomonas</taxon>
    </lineage>
</organism>
<name>A0ABN5FPX8_9PSED</name>
<protein>
    <submittedName>
        <fullName evidence="1">Uncharacterized protein</fullName>
    </submittedName>
</protein>